<keyword evidence="2" id="KW-1185">Reference proteome</keyword>
<dbReference type="AlphaFoldDB" id="A0AAW2FJ29"/>
<evidence type="ECO:0000313" key="2">
    <source>
        <dbReference type="Proteomes" id="UP001430953"/>
    </source>
</evidence>
<dbReference type="EMBL" id="JADYXP020000010">
    <property type="protein sequence ID" value="KAL0115163.1"/>
    <property type="molecule type" value="Genomic_DNA"/>
</dbReference>
<evidence type="ECO:0000313" key="1">
    <source>
        <dbReference type="EMBL" id="KAL0115163.1"/>
    </source>
</evidence>
<name>A0AAW2FJ29_9HYME</name>
<reference evidence="1 2" key="1">
    <citation type="submission" date="2023-03" db="EMBL/GenBank/DDBJ databases">
        <title>High recombination rates correlate with genetic variation in Cardiocondyla obscurior ants.</title>
        <authorList>
            <person name="Errbii M."/>
        </authorList>
    </citation>
    <scope>NUCLEOTIDE SEQUENCE [LARGE SCALE GENOMIC DNA]</scope>
    <source>
        <strain evidence="1">Alpha-2009</strain>
        <tissue evidence="1">Whole body</tissue>
    </source>
</reference>
<organism evidence="1 2">
    <name type="scientific">Cardiocondyla obscurior</name>
    <dbReference type="NCBI Taxonomy" id="286306"/>
    <lineage>
        <taxon>Eukaryota</taxon>
        <taxon>Metazoa</taxon>
        <taxon>Ecdysozoa</taxon>
        <taxon>Arthropoda</taxon>
        <taxon>Hexapoda</taxon>
        <taxon>Insecta</taxon>
        <taxon>Pterygota</taxon>
        <taxon>Neoptera</taxon>
        <taxon>Endopterygota</taxon>
        <taxon>Hymenoptera</taxon>
        <taxon>Apocrita</taxon>
        <taxon>Aculeata</taxon>
        <taxon>Formicoidea</taxon>
        <taxon>Formicidae</taxon>
        <taxon>Myrmicinae</taxon>
        <taxon>Cardiocondyla</taxon>
    </lineage>
</organism>
<accession>A0AAW2FJ29</accession>
<proteinExistence type="predicted"/>
<protein>
    <submittedName>
        <fullName evidence="1">Uncharacterized protein</fullName>
    </submittedName>
</protein>
<sequence>MYSRRSRETRTLVVRLRLLATENAISVLRYITSIFCVRLRSTLFLFFVRTHNRGKEITGYLQHLLLCTRLY</sequence>
<dbReference type="Proteomes" id="UP001430953">
    <property type="component" value="Unassembled WGS sequence"/>
</dbReference>
<gene>
    <name evidence="1" type="ORF">PUN28_010635</name>
</gene>
<comment type="caution">
    <text evidence="1">The sequence shown here is derived from an EMBL/GenBank/DDBJ whole genome shotgun (WGS) entry which is preliminary data.</text>
</comment>